<organism evidence="8 9">
    <name type="scientific">Calidithermus terrae</name>
    <dbReference type="NCBI Taxonomy" id="1408545"/>
    <lineage>
        <taxon>Bacteria</taxon>
        <taxon>Thermotogati</taxon>
        <taxon>Deinococcota</taxon>
        <taxon>Deinococci</taxon>
        <taxon>Thermales</taxon>
        <taxon>Thermaceae</taxon>
        <taxon>Calidithermus</taxon>
    </lineage>
</organism>
<reference evidence="8 9" key="1">
    <citation type="submission" date="2018-08" db="EMBL/GenBank/DDBJ databases">
        <title>Meiothermus terrae DSM 26712 genome sequencing project.</title>
        <authorList>
            <person name="Da Costa M.S."/>
            <person name="Albuquerque L."/>
            <person name="Raposo P."/>
            <person name="Froufe H.J.C."/>
            <person name="Barroso C.S."/>
            <person name="Egas C."/>
        </authorList>
    </citation>
    <scope>NUCLEOTIDE SEQUENCE [LARGE SCALE GENOMIC DNA]</scope>
    <source>
        <strain evidence="8 9">DSM 26712</strain>
    </source>
</reference>
<evidence type="ECO:0000313" key="9">
    <source>
        <dbReference type="Proteomes" id="UP000265715"/>
    </source>
</evidence>
<evidence type="ECO:0000256" key="1">
    <source>
        <dbReference type="ARBA" id="ARBA00004834"/>
    </source>
</evidence>
<dbReference type="Gene3D" id="2.115.10.20">
    <property type="entry name" value="Glycosyl hydrolase domain, family 43"/>
    <property type="match status" value="1"/>
</dbReference>
<evidence type="ECO:0000256" key="6">
    <source>
        <dbReference type="PIRSR" id="PIRSR606710-2"/>
    </source>
</evidence>
<keyword evidence="9" id="KW-1185">Reference proteome</keyword>
<evidence type="ECO:0000256" key="2">
    <source>
        <dbReference type="ARBA" id="ARBA00009865"/>
    </source>
</evidence>
<dbReference type="SUPFAM" id="SSF75005">
    <property type="entry name" value="Arabinanase/levansucrase/invertase"/>
    <property type="match status" value="1"/>
</dbReference>
<evidence type="ECO:0000256" key="4">
    <source>
        <dbReference type="ARBA" id="ARBA00023295"/>
    </source>
</evidence>
<keyword evidence="4 7" id="KW-0326">Glycosidase</keyword>
<comment type="caution">
    <text evidence="8">The sequence shown here is derived from an EMBL/GenBank/DDBJ whole genome shotgun (WGS) entry which is preliminary data.</text>
</comment>
<comment type="pathway">
    <text evidence="1">Glycan metabolism; L-arabinan degradation.</text>
</comment>
<dbReference type="PANTHER" id="PTHR43301">
    <property type="entry name" value="ARABINAN ENDO-1,5-ALPHA-L-ARABINOSIDASE"/>
    <property type="match status" value="1"/>
</dbReference>
<dbReference type="RefSeq" id="WP_119314195.1">
    <property type="nucleotide sequence ID" value="NZ_QXDL01000028.1"/>
</dbReference>
<evidence type="ECO:0000256" key="7">
    <source>
        <dbReference type="RuleBase" id="RU361187"/>
    </source>
</evidence>
<dbReference type="EC" id="3.2.1.72" evidence="8"/>
<name>A0A399EX07_9DEIN</name>
<dbReference type="OrthoDB" id="273314at2"/>
<keyword evidence="3 7" id="KW-0378">Hydrolase</keyword>
<gene>
    <name evidence="8" type="primary">xloA</name>
    <name evidence="8" type="ORF">Mterra_01015</name>
</gene>
<comment type="similarity">
    <text evidence="2 7">Belongs to the glycosyl hydrolase 43 family.</text>
</comment>
<proteinExistence type="inferred from homology"/>
<evidence type="ECO:0000256" key="3">
    <source>
        <dbReference type="ARBA" id="ARBA00022801"/>
    </source>
</evidence>
<dbReference type="GO" id="GO:0005975">
    <property type="term" value="P:carbohydrate metabolic process"/>
    <property type="evidence" value="ECO:0007669"/>
    <property type="project" value="InterPro"/>
</dbReference>
<feature type="active site" description="Proton acceptor" evidence="5">
    <location>
        <position position="20"/>
    </location>
</feature>
<dbReference type="InterPro" id="IPR023296">
    <property type="entry name" value="Glyco_hydro_beta-prop_sf"/>
</dbReference>
<dbReference type="Proteomes" id="UP000265715">
    <property type="component" value="Unassembled WGS sequence"/>
</dbReference>
<dbReference type="InterPro" id="IPR050727">
    <property type="entry name" value="GH43_arabinanases"/>
</dbReference>
<evidence type="ECO:0000256" key="5">
    <source>
        <dbReference type="PIRSR" id="PIRSR606710-1"/>
    </source>
</evidence>
<dbReference type="EMBL" id="QXDL01000028">
    <property type="protein sequence ID" value="RIH88165.1"/>
    <property type="molecule type" value="Genomic_DNA"/>
</dbReference>
<sequence>MTRTSRRSYTNPVYGGYFADPFVLEYGGMYYAYGTGGVQPDGRVVEVLQSPNLVDWTSLGGALEPLSLDQKLDYWAPEVAHSGDRFYMYYSAGVGDKGHALRVASATQPQGPFWDMGLVLTPDEPFAIDPSPFRDDDGQWYLFYAKDFLDGERVGTALVVDRLRSMTRLEGSPRTVLRASADWQIYQRQRPMYGGVHDWHTLEGPFVVKRGGRYYCFFSGGQDYLVYHAWDPAKTARRMCIDRLLWTPEGPHTDGPSFTPRPAPGEER</sequence>
<accession>A0A399EX07</accession>
<dbReference type="GO" id="GO:0033914">
    <property type="term" value="F:xylan 1,3-beta-xylosidase activity"/>
    <property type="evidence" value="ECO:0007669"/>
    <property type="project" value="UniProtKB-EC"/>
</dbReference>
<evidence type="ECO:0000313" key="8">
    <source>
        <dbReference type="EMBL" id="RIH88165.1"/>
    </source>
</evidence>
<dbReference type="AlphaFoldDB" id="A0A399EX07"/>
<dbReference type="Pfam" id="PF04616">
    <property type="entry name" value="Glyco_hydro_43"/>
    <property type="match status" value="1"/>
</dbReference>
<dbReference type="PANTHER" id="PTHR43301:SF3">
    <property type="entry name" value="ARABINAN ENDO-1,5-ALPHA-L-ARABINOSIDASE A-RELATED"/>
    <property type="match status" value="1"/>
</dbReference>
<feature type="site" description="Important for catalytic activity, responsible for pKa modulation of the active site Glu and correct orientation of both the proton donor and substrate" evidence="6">
    <location>
        <position position="129"/>
    </location>
</feature>
<protein>
    <submittedName>
        <fullName evidence="8">Xylan 1,3-beta-xylosidase</fullName>
        <ecNumber evidence="8">3.2.1.72</ecNumber>
    </submittedName>
</protein>
<feature type="active site" description="Proton donor" evidence="5">
    <location>
        <position position="203"/>
    </location>
</feature>
<dbReference type="InterPro" id="IPR006710">
    <property type="entry name" value="Glyco_hydro_43"/>
</dbReference>
<dbReference type="CDD" id="cd08991">
    <property type="entry name" value="GH43_HoAraf43-like"/>
    <property type="match status" value="1"/>
</dbReference>